<organism evidence="3 4">
    <name type="scientific">Pelomonas aquatica</name>
    <dbReference type="NCBI Taxonomy" id="431058"/>
    <lineage>
        <taxon>Bacteria</taxon>
        <taxon>Pseudomonadati</taxon>
        <taxon>Pseudomonadota</taxon>
        <taxon>Betaproteobacteria</taxon>
        <taxon>Burkholderiales</taxon>
        <taxon>Sphaerotilaceae</taxon>
        <taxon>Roseateles</taxon>
    </lineage>
</organism>
<feature type="signal peptide" evidence="2">
    <location>
        <begin position="1"/>
        <end position="19"/>
    </location>
</feature>
<feature type="region of interest" description="Disordered" evidence="1">
    <location>
        <begin position="23"/>
        <end position="42"/>
    </location>
</feature>
<evidence type="ECO:0000313" key="4">
    <source>
        <dbReference type="Proteomes" id="UP001152766"/>
    </source>
</evidence>
<feature type="compositionally biased region" description="Low complexity" evidence="1">
    <location>
        <begin position="54"/>
        <end position="69"/>
    </location>
</feature>
<reference evidence="3" key="1">
    <citation type="submission" date="2019-02" db="EMBL/GenBank/DDBJ databases">
        <title>Draft genome of the type strain Pelomonas aquatica CCUG 52575T.</title>
        <authorList>
            <person name="Gomila M."/>
            <person name="Lalucat J."/>
        </authorList>
    </citation>
    <scope>NUCLEOTIDE SEQUENCE</scope>
    <source>
        <strain evidence="3">CCUG 52575</strain>
    </source>
</reference>
<evidence type="ECO:0000256" key="1">
    <source>
        <dbReference type="SAM" id="MobiDB-lite"/>
    </source>
</evidence>
<feature type="region of interest" description="Disordered" evidence="1">
    <location>
        <begin position="54"/>
        <end position="89"/>
    </location>
</feature>
<keyword evidence="2" id="KW-0732">Signal</keyword>
<keyword evidence="4" id="KW-1185">Reference proteome</keyword>
<evidence type="ECO:0000256" key="2">
    <source>
        <dbReference type="SAM" id="SignalP"/>
    </source>
</evidence>
<evidence type="ECO:0000313" key="3">
    <source>
        <dbReference type="EMBL" id="MDG0860951.1"/>
    </source>
</evidence>
<sequence length="112" mass="11188">MRFIPSCLVVASLSGAALAQQAVPDADHAAHHPAGASAPAAVAKKVAARPKAQVAAPASAASAGMGMSADMRKMHDEAHKPGGMHEQMHGKDAKTMMGGVMPAMPAASPASR</sequence>
<comment type="caution">
    <text evidence="3">The sequence shown here is derived from an EMBL/GenBank/DDBJ whole genome shotgun (WGS) entry which is preliminary data.</text>
</comment>
<proteinExistence type="predicted"/>
<protein>
    <recommendedName>
        <fullName evidence="5">Copper resistance protein CopB</fullName>
    </recommendedName>
</protein>
<dbReference type="Proteomes" id="UP001152766">
    <property type="component" value="Unassembled WGS sequence"/>
</dbReference>
<evidence type="ECO:0008006" key="5">
    <source>
        <dbReference type="Google" id="ProtNLM"/>
    </source>
</evidence>
<feature type="chain" id="PRO_5040843596" description="Copper resistance protein CopB" evidence="2">
    <location>
        <begin position="20"/>
        <end position="112"/>
    </location>
</feature>
<accession>A0A9X4R362</accession>
<name>A0A9X4R362_9BURK</name>
<feature type="compositionally biased region" description="Basic and acidic residues" evidence="1">
    <location>
        <begin position="70"/>
        <end position="80"/>
    </location>
</feature>
<dbReference type="RefSeq" id="WP_268150558.1">
    <property type="nucleotide sequence ID" value="NZ_JAPPUW010000009.1"/>
</dbReference>
<feature type="compositionally biased region" description="Low complexity" evidence="1">
    <location>
        <begin position="32"/>
        <end position="42"/>
    </location>
</feature>
<dbReference type="AlphaFoldDB" id="A0A9X4R362"/>
<dbReference type="EMBL" id="SGUG01000001">
    <property type="protein sequence ID" value="MDG0860951.1"/>
    <property type="molecule type" value="Genomic_DNA"/>
</dbReference>
<gene>
    <name evidence="3" type="ORF">EXJ73_00485</name>
</gene>